<organism evidence="3 5">
    <name type="scientific">Vibrio ponticus</name>
    <dbReference type="NCBI Taxonomy" id="265668"/>
    <lineage>
        <taxon>Bacteria</taxon>
        <taxon>Pseudomonadati</taxon>
        <taxon>Pseudomonadota</taxon>
        <taxon>Gammaproteobacteria</taxon>
        <taxon>Vibrionales</taxon>
        <taxon>Vibrionaceae</taxon>
        <taxon>Vibrio</taxon>
    </lineage>
</organism>
<dbReference type="InterPro" id="IPR048357">
    <property type="entry name" value="MSG_insertion"/>
</dbReference>
<evidence type="ECO:0000259" key="1">
    <source>
        <dbReference type="Pfam" id="PF20658"/>
    </source>
</evidence>
<evidence type="ECO:0000313" key="3">
    <source>
        <dbReference type="EMBL" id="ROV62112.1"/>
    </source>
</evidence>
<dbReference type="SUPFAM" id="SSF51645">
    <property type="entry name" value="Malate synthase G"/>
    <property type="match status" value="1"/>
</dbReference>
<dbReference type="NCBIfam" id="NF006511">
    <property type="entry name" value="PRK08951.1"/>
    <property type="match status" value="1"/>
</dbReference>
<evidence type="ECO:0000313" key="5">
    <source>
        <dbReference type="Proteomes" id="UP000278792"/>
    </source>
</evidence>
<dbReference type="PANTHER" id="PTHR42739">
    <property type="entry name" value="MALATE SYNTHASE G"/>
    <property type="match status" value="1"/>
</dbReference>
<dbReference type="Gene3D" id="2.170.170.11">
    <property type="entry name" value="Malate synthase G - maily-beta sub-domain"/>
    <property type="match status" value="1"/>
</dbReference>
<dbReference type="PANTHER" id="PTHR42739:SF1">
    <property type="entry name" value="MALATE SYNTHASE G"/>
    <property type="match status" value="1"/>
</dbReference>
<dbReference type="AlphaFoldDB" id="A0A3N3E5V2"/>
<dbReference type="Proteomes" id="UP000186206">
    <property type="component" value="Unassembled WGS sequence"/>
</dbReference>
<reference evidence="3 5" key="2">
    <citation type="submission" date="2018-11" db="EMBL/GenBank/DDBJ databases">
        <title>Vibrio ponticus strain CAIM 1751 pathogenic for the snapper Lutjanus guttatus.</title>
        <authorList>
            <person name="Soto-Rodriguez S."/>
            <person name="Lozano-Olvera R."/>
            <person name="Gomez-Gil B."/>
        </authorList>
    </citation>
    <scope>NUCLEOTIDE SEQUENCE [LARGE SCALE GENOMIC DNA]</scope>
    <source>
        <strain evidence="3 5">CAIM 1751</strain>
    </source>
</reference>
<accession>A0A3N3E5V2</accession>
<dbReference type="GO" id="GO:0000287">
    <property type="term" value="F:magnesium ion binding"/>
    <property type="evidence" value="ECO:0007669"/>
    <property type="project" value="TreeGrafter"/>
</dbReference>
<dbReference type="GO" id="GO:0009436">
    <property type="term" value="P:glyoxylate catabolic process"/>
    <property type="evidence" value="ECO:0007669"/>
    <property type="project" value="TreeGrafter"/>
</dbReference>
<proteinExistence type="predicted"/>
<dbReference type="EMBL" id="RKIK01000003">
    <property type="protein sequence ID" value="ROV62112.1"/>
    <property type="molecule type" value="Genomic_DNA"/>
</dbReference>
<sequence>MNMQTFENNEIQTNSTSFIANAVFAVEAMKADQAQEKQMKTKQLLDRLFPLENGSHCDVTEYVIDLRHVMAFFKDGTHSGLKHPKHFVAFTGEKEQPHSILFRDGTGSHMEVIFGRQRGTGSVEFITIDDIQMETCTTFPQMESSSAMRHWISLVKGDHKGKPMACSEDKEYTAKNGDDYRLDCCYKL</sequence>
<dbReference type="EMBL" id="MJMI01000094">
    <property type="protein sequence ID" value="OLQ91607.1"/>
    <property type="molecule type" value="Genomic_DNA"/>
</dbReference>
<dbReference type="OrthoDB" id="5899875at2"/>
<dbReference type="Proteomes" id="UP000278792">
    <property type="component" value="Unassembled WGS sequence"/>
</dbReference>
<dbReference type="GO" id="GO:0005829">
    <property type="term" value="C:cytosol"/>
    <property type="evidence" value="ECO:0007669"/>
    <property type="project" value="TreeGrafter"/>
</dbReference>
<feature type="domain" description="Malate synthase G alpha-beta insertion" evidence="1">
    <location>
        <begin position="40"/>
        <end position="103"/>
    </location>
</feature>
<reference evidence="2 4" key="1">
    <citation type="submission" date="2016-09" db="EMBL/GenBank/DDBJ databases">
        <title>Genomic Taxonomy of the Vibrionaceae.</title>
        <authorList>
            <person name="Gonzalez-Castillo A."/>
            <person name="Gomez-Gil B."/>
            <person name="Enciso-Ibarra K."/>
        </authorList>
    </citation>
    <scope>NUCLEOTIDE SEQUENCE [LARGE SCALE GENOMIC DNA]</scope>
    <source>
        <strain evidence="2 4">CAIM 1731</strain>
    </source>
</reference>
<evidence type="ECO:0000313" key="2">
    <source>
        <dbReference type="EMBL" id="OLQ91607.1"/>
    </source>
</evidence>
<dbReference type="GO" id="GO:0006097">
    <property type="term" value="P:glyoxylate cycle"/>
    <property type="evidence" value="ECO:0007669"/>
    <property type="project" value="InterPro"/>
</dbReference>
<dbReference type="GO" id="GO:0004474">
    <property type="term" value="F:malate synthase activity"/>
    <property type="evidence" value="ECO:0007669"/>
    <property type="project" value="InterPro"/>
</dbReference>
<name>A0A3N3E5V2_9VIBR</name>
<dbReference type="InterPro" id="IPR006253">
    <property type="entry name" value="Malate_synthG"/>
</dbReference>
<dbReference type="InterPro" id="IPR011076">
    <property type="entry name" value="Malate_synth_sf"/>
</dbReference>
<comment type="caution">
    <text evidence="3">The sequence shown here is derived from an EMBL/GenBank/DDBJ whole genome shotgun (WGS) entry which is preliminary data.</text>
</comment>
<gene>
    <name evidence="2" type="ORF">BIY21_13145</name>
    <name evidence="3" type="ORF">EGH82_01770</name>
</gene>
<dbReference type="Pfam" id="PF20658">
    <property type="entry name" value="MSG_insertion"/>
    <property type="match status" value="1"/>
</dbReference>
<keyword evidence="4" id="KW-1185">Reference proteome</keyword>
<protein>
    <submittedName>
        <fullName evidence="2">Malate synthase</fullName>
    </submittedName>
</protein>
<evidence type="ECO:0000313" key="4">
    <source>
        <dbReference type="Proteomes" id="UP000186206"/>
    </source>
</evidence>
<dbReference type="RefSeq" id="WP_075649724.1">
    <property type="nucleotide sequence ID" value="NZ_AP019658.1"/>
</dbReference>